<evidence type="ECO:0000313" key="3">
    <source>
        <dbReference type="EMBL" id="PJJ56127.1"/>
    </source>
</evidence>
<accession>A0A2M9BDX1</accession>
<dbReference type="InterPro" id="IPR049449">
    <property type="entry name" value="TesB_ACOT8-like_N"/>
</dbReference>
<gene>
    <name evidence="3" type="ORF">CLV56_0331</name>
</gene>
<dbReference type="InterPro" id="IPR042171">
    <property type="entry name" value="Acyl-CoA_hotdog"/>
</dbReference>
<dbReference type="Proteomes" id="UP000230842">
    <property type="component" value="Unassembled WGS sequence"/>
</dbReference>
<proteinExistence type="predicted"/>
<dbReference type="InterPro" id="IPR049450">
    <property type="entry name" value="ACOT8-like_C"/>
</dbReference>
<keyword evidence="4" id="KW-1185">Reference proteome</keyword>
<reference evidence="3 4" key="1">
    <citation type="submission" date="2017-11" db="EMBL/GenBank/DDBJ databases">
        <title>Genomic Encyclopedia of Archaeal and Bacterial Type Strains, Phase II (KMG-II): From Individual Species to Whole Genera.</title>
        <authorList>
            <person name="Goeker M."/>
        </authorList>
    </citation>
    <scope>NUCLEOTIDE SEQUENCE [LARGE SCALE GENOMIC DNA]</scope>
    <source>
        <strain evidence="3 4">DSM 27763</strain>
    </source>
</reference>
<feature type="domain" description="Acyl-CoA thioesterase-like N-terminal HotDog" evidence="1">
    <location>
        <begin position="27"/>
        <end position="102"/>
    </location>
</feature>
<dbReference type="Pfam" id="PF20789">
    <property type="entry name" value="4HBT_3C"/>
    <property type="match status" value="1"/>
</dbReference>
<dbReference type="AlphaFoldDB" id="A0A2M9BDX1"/>
<dbReference type="Gene3D" id="2.40.160.210">
    <property type="entry name" value="Acyl-CoA thioesterase, double hotdog domain"/>
    <property type="match status" value="1"/>
</dbReference>
<sequence>MTTLAAPTLSDALARTGEVDLRAFHGFGGLHGGLTTALLLRAMRSAAARALRPVEVTAHLVRPITESPQLDTAIAHTGRALTLASAAATSGERPAAHATAVLAAPLDPRAPGGPAAWAEPRPTDVRPVANAERFAIPPELVPIATRFEIRPATARLPFSAADAPELCAWIRLTDPVEDPWERLLVLADALAPSYAAVLAAPRPVPTVRTSVRFVPEAATTVFDWVLVRATTTHAGADGWLTETIHVWSPDGTTLATASQLRLLV</sequence>
<protein>
    <submittedName>
        <fullName evidence="3">Thioesterase superfamily protein</fullName>
    </submittedName>
</protein>
<dbReference type="EMBL" id="PGEZ01000001">
    <property type="protein sequence ID" value="PJJ56127.1"/>
    <property type="molecule type" value="Genomic_DNA"/>
</dbReference>
<dbReference type="SUPFAM" id="SSF54637">
    <property type="entry name" value="Thioesterase/thiol ester dehydrase-isomerase"/>
    <property type="match status" value="2"/>
</dbReference>
<feature type="domain" description="Acyl-CoA thioesterase-like C-terminal" evidence="2">
    <location>
        <begin position="131"/>
        <end position="260"/>
    </location>
</feature>
<dbReference type="InterPro" id="IPR029069">
    <property type="entry name" value="HotDog_dom_sf"/>
</dbReference>
<organism evidence="3 4">
    <name type="scientific">Mumia flava</name>
    <dbReference type="NCBI Taxonomy" id="1348852"/>
    <lineage>
        <taxon>Bacteria</taxon>
        <taxon>Bacillati</taxon>
        <taxon>Actinomycetota</taxon>
        <taxon>Actinomycetes</taxon>
        <taxon>Propionibacteriales</taxon>
        <taxon>Nocardioidaceae</taxon>
        <taxon>Mumia</taxon>
    </lineage>
</organism>
<dbReference type="RefSeq" id="WP_100414286.1">
    <property type="nucleotide sequence ID" value="NZ_PGEZ01000001.1"/>
</dbReference>
<evidence type="ECO:0000313" key="4">
    <source>
        <dbReference type="Proteomes" id="UP000230842"/>
    </source>
</evidence>
<name>A0A2M9BDX1_9ACTN</name>
<comment type="caution">
    <text evidence="3">The sequence shown here is derived from an EMBL/GenBank/DDBJ whole genome shotgun (WGS) entry which is preliminary data.</text>
</comment>
<evidence type="ECO:0000259" key="2">
    <source>
        <dbReference type="Pfam" id="PF20789"/>
    </source>
</evidence>
<evidence type="ECO:0000259" key="1">
    <source>
        <dbReference type="Pfam" id="PF13622"/>
    </source>
</evidence>
<dbReference type="Pfam" id="PF13622">
    <property type="entry name" value="4HBT_3"/>
    <property type="match status" value="1"/>
</dbReference>
<dbReference type="OrthoDB" id="5418286at2"/>